<comment type="caution">
    <text evidence="3">The sequence shown here is derived from an EMBL/GenBank/DDBJ whole genome shotgun (WGS) entry which is preliminary data.</text>
</comment>
<dbReference type="InterPro" id="IPR002035">
    <property type="entry name" value="VWF_A"/>
</dbReference>
<feature type="compositionally biased region" description="Acidic residues" evidence="1">
    <location>
        <begin position="66"/>
        <end position="75"/>
    </location>
</feature>
<feature type="domain" description="VWFA" evidence="2">
    <location>
        <begin position="81"/>
        <end position="240"/>
    </location>
</feature>
<dbReference type="Proteomes" id="UP000031599">
    <property type="component" value="Unassembled WGS sequence"/>
</dbReference>
<dbReference type="AlphaFoldDB" id="A0A0C2CYP3"/>
<dbReference type="InterPro" id="IPR036465">
    <property type="entry name" value="vWFA_dom_sf"/>
</dbReference>
<proteinExistence type="predicted"/>
<evidence type="ECO:0000313" key="3">
    <source>
        <dbReference type="EMBL" id="KIG12977.1"/>
    </source>
</evidence>
<evidence type="ECO:0000313" key="4">
    <source>
        <dbReference type="Proteomes" id="UP000031599"/>
    </source>
</evidence>
<evidence type="ECO:0000259" key="2">
    <source>
        <dbReference type="PROSITE" id="PS50234"/>
    </source>
</evidence>
<accession>A0A0C2CYP3</accession>
<dbReference type="PROSITE" id="PS50234">
    <property type="entry name" value="VWFA"/>
    <property type="match status" value="1"/>
</dbReference>
<evidence type="ECO:0000256" key="1">
    <source>
        <dbReference type="SAM" id="MobiDB-lite"/>
    </source>
</evidence>
<dbReference type="CDD" id="cd00198">
    <property type="entry name" value="vWFA"/>
    <property type="match status" value="1"/>
</dbReference>
<feature type="compositionally biased region" description="Acidic residues" evidence="1">
    <location>
        <begin position="40"/>
        <end position="51"/>
    </location>
</feature>
<protein>
    <recommendedName>
        <fullName evidence="2">VWFA domain-containing protein</fullName>
    </recommendedName>
</protein>
<sequence length="307" mass="32342">MIPLLACGSEEDGRQDSADGATTLPTTGETLGTDTSAGDGDGDTGDGDADTGESGGLKLDTLPAETADDGPDPQDCIEDVDIVFVMDVSTTMGPFFDKLETEIAAVHDALGAFDLPNPPHYGLAVFVDDFTLVNAGAPYTDINELKADFEYWNTFTSSNQQTGGGGSNTTWTENSLDALFAASGGFQWRPVSTTLRMVIHTTDDTFWNGPTVANGVNILHNYSETVGSLQQREVRMFTFADHLGGQSGTDDVSMGFFNDFQGQPPIPEQTGGAAYDIGQVLAGTISLSDAIVGAVEDSYCEEYPPVG</sequence>
<dbReference type="SUPFAM" id="SSF53300">
    <property type="entry name" value="vWA-like"/>
    <property type="match status" value="1"/>
</dbReference>
<reference evidence="3 4" key="1">
    <citation type="submission" date="2014-12" db="EMBL/GenBank/DDBJ databases">
        <title>Genome assembly of Enhygromyxa salina DSM 15201.</title>
        <authorList>
            <person name="Sharma G."/>
            <person name="Subramanian S."/>
        </authorList>
    </citation>
    <scope>NUCLEOTIDE SEQUENCE [LARGE SCALE GENOMIC DNA]</scope>
    <source>
        <strain evidence="3 4">DSM 15201</strain>
    </source>
</reference>
<feature type="compositionally biased region" description="Low complexity" evidence="1">
    <location>
        <begin position="22"/>
        <end position="38"/>
    </location>
</feature>
<organism evidence="3 4">
    <name type="scientific">Enhygromyxa salina</name>
    <dbReference type="NCBI Taxonomy" id="215803"/>
    <lineage>
        <taxon>Bacteria</taxon>
        <taxon>Pseudomonadati</taxon>
        <taxon>Myxococcota</taxon>
        <taxon>Polyangia</taxon>
        <taxon>Nannocystales</taxon>
        <taxon>Nannocystaceae</taxon>
        <taxon>Enhygromyxa</taxon>
    </lineage>
</organism>
<dbReference type="Gene3D" id="3.40.50.410">
    <property type="entry name" value="von Willebrand factor, type A domain"/>
    <property type="match status" value="1"/>
</dbReference>
<name>A0A0C2CYP3_9BACT</name>
<dbReference type="EMBL" id="JMCC02000111">
    <property type="protein sequence ID" value="KIG12977.1"/>
    <property type="molecule type" value="Genomic_DNA"/>
</dbReference>
<feature type="region of interest" description="Disordered" evidence="1">
    <location>
        <begin position="1"/>
        <end position="75"/>
    </location>
</feature>
<gene>
    <name evidence="3" type="ORF">DB30_00811</name>
</gene>